<proteinExistence type="predicted"/>
<sequence length="419" mass="46844">MESEDNPLRIQTGSLCSFQRPTPLVLIHDSSGTTFSYFRLGSLNRDVWAIHDPHFDKSTPWKGGFGEIAEHYIKLIETAGIRGSILLGGWSLGGYLALTIAHKLTAITNPTFSVAGILLVDSPYHTPMSKLPPHAPDPNFQHLPELVRKSFENYDVLLDKWELPPWTASALEGKTIRCSAGGKTFMVANGRILYKPLCKGWEDVKMQSFEHGTSTLERYIELPPAALIRCAQAIPTDTDSKMPCFVDRFRHETLLGWDSNFPSFIKVAVDTNTHHFNIFESQNLTSDNYAASDRSSIIPESPPSNAYWSTDKSIFLLERAPDTYRPVPQDGAGRGRRGGAEALEELVWVARRDDRFAIPLQEAMTMRFCTYITWAKGLKSQDRNAALVAKLGRDVTIPQPGLEAFPDNDQPPRKADTRP</sequence>
<evidence type="ECO:0000256" key="1">
    <source>
        <dbReference type="SAM" id="MobiDB-lite"/>
    </source>
</evidence>
<organism evidence="3 4">
    <name type="scientific">Curvularia clavata</name>
    <dbReference type="NCBI Taxonomy" id="95742"/>
    <lineage>
        <taxon>Eukaryota</taxon>
        <taxon>Fungi</taxon>
        <taxon>Dikarya</taxon>
        <taxon>Ascomycota</taxon>
        <taxon>Pezizomycotina</taxon>
        <taxon>Dothideomycetes</taxon>
        <taxon>Pleosporomycetidae</taxon>
        <taxon>Pleosporales</taxon>
        <taxon>Pleosporineae</taxon>
        <taxon>Pleosporaceae</taxon>
        <taxon>Curvularia</taxon>
    </lineage>
</organism>
<accession>A0A9Q8ZBU3</accession>
<dbReference type="OrthoDB" id="10253869at2759"/>
<feature type="domain" description="Thioesterase" evidence="2">
    <location>
        <begin position="23"/>
        <end position="134"/>
    </location>
</feature>
<evidence type="ECO:0000259" key="2">
    <source>
        <dbReference type="Pfam" id="PF00975"/>
    </source>
</evidence>
<feature type="region of interest" description="Disordered" evidence="1">
    <location>
        <begin position="398"/>
        <end position="419"/>
    </location>
</feature>
<keyword evidence="4" id="KW-1185">Reference proteome</keyword>
<reference evidence="3" key="1">
    <citation type="submission" date="2021-12" db="EMBL/GenBank/DDBJ databases">
        <title>Curvularia clavata genome.</title>
        <authorList>
            <person name="Cao Y."/>
        </authorList>
    </citation>
    <scope>NUCLEOTIDE SEQUENCE</scope>
    <source>
        <strain evidence="3">Yc1106</strain>
    </source>
</reference>
<dbReference type="Pfam" id="PF00975">
    <property type="entry name" value="Thioesterase"/>
    <property type="match status" value="1"/>
</dbReference>
<dbReference type="InterPro" id="IPR029058">
    <property type="entry name" value="AB_hydrolase_fold"/>
</dbReference>
<dbReference type="AlphaFoldDB" id="A0A9Q8ZBU3"/>
<dbReference type="InterPro" id="IPR001031">
    <property type="entry name" value="Thioesterase"/>
</dbReference>
<gene>
    <name evidence="3" type="ORF">yc1106_06624</name>
</gene>
<dbReference type="Gene3D" id="3.40.50.1820">
    <property type="entry name" value="alpha/beta hydrolase"/>
    <property type="match status" value="1"/>
</dbReference>
<protein>
    <submittedName>
        <fullName evidence="3">Alpha/beta-Hydrolase</fullName>
    </submittedName>
</protein>
<dbReference type="Proteomes" id="UP001056012">
    <property type="component" value="Chromosome 4"/>
</dbReference>
<evidence type="ECO:0000313" key="3">
    <source>
        <dbReference type="EMBL" id="USP79350.1"/>
    </source>
</evidence>
<dbReference type="SUPFAM" id="SSF53474">
    <property type="entry name" value="alpha/beta-Hydrolases"/>
    <property type="match status" value="1"/>
</dbReference>
<dbReference type="VEuPathDB" id="FungiDB:yc1106_06624"/>
<name>A0A9Q8ZBU3_CURCL</name>
<evidence type="ECO:0000313" key="4">
    <source>
        <dbReference type="Proteomes" id="UP001056012"/>
    </source>
</evidence>
<dbReference type="EMBL" id="CP089277">
    <property type="protein sequence ID" value="USP79350.1"/>
    <property type="molecule type" value="Genomic_DNA"/>
</dbReference>
<feature type="compositionally biased region" description="Basic and acidic residues" evidence="1">
    <location>
        <begin position="410"/>
        <end position="419"/>
    </location>
</feature>